<name>A0ACC0NDZ6_RHOML</name>
<dbReference type="Proteomes" id="UP001062846">
    <property type="component" value="Chromosome 6"/>
</dbReference>
<organism evidence="1 2">
    <name type="scientific">Rhododendron molle</name>
    <name type="common">Chinese azalea</name>
    <name type="synonym">Azalea mollis</name>
    <dbReference type="NCBI Taxonomy" id="49168"/>
    <lineage>
        <taxon>Eukaryota</taxon>
        <taxon>Viridiplantae</taxon>
        <taxon>Streptophyta</taxon>
        <taxon>Embryophyta</taxon>
        <taxon>Tracheophyta</taxon>
        <taxon>Spermatophyta</taxon>
        <taxon>Magnoliopsida</taxon>
        <taxon>eudicotyledons</taxon>
        <taxon>Gunneridae</taxon>
        <taxon>Pentapetalae</taxon>
        <taxon>asterids</taxon>
        <taxon>Ericales</taxon>
        <taxon>Ericaceae</taxon>
        <taxon>Ericoideae</taxon>
        <taxon>Rhodoreae</taxon>
        <taxon>Rhododendron</taxon>
    </lineage>
</organism>
<protein>
    <submittedName>
        <fullName evidence="1">Uncharacterized protein</fullName>
    </submittedName>
</protein>
<gene>
    <name evidence="1" type="ORF">RHMOL_Rhmol06G0186300</name>
</gene>
<dbReference type="EMBL" id="CM046393">
    <property type="protein sequence ID" value="KAI8551445.1"/>
    <property type="molecule type" value="Genomic_DNA"/>
</dbReference>
<sequence>MGNEVSTSGDVYSYGILVLEMFTAKRPTHSMFIDGMTLHNFAKTALAEQVESIVDPTLLQQTEQGAASSSINSGQSQSFARSHKIREILISIFNVGIVCSEELPRDRPAMNEVLTRLHVCKKSLLRDGRRIR</sequence>
<reference evidence="1" key="1">
    <citation type="submission" date="2022-02" db="EMBL/GenBank/DDBJ databases">
        <title>Plant Genome Project.</title>
        <authorList>
            <person name="Zhang R.-G."/>
        </authorList>
    </citation>
    <scope>NUCLEOTIDE SEQUENCE</scope>
    <source>
        <strain evidence="1">AT1</strain>
    </source>
</reference>
<comment type="caution">
    <text evidence="1">The sequence shown here is derived from an EMBL/GenBank/DDBJ whole genome shotgun (WGS) entry which is preliminary data.</text>
</comment>
<keyword evidence="2" id="KW-1185">Reference proteome</keyword>
<accession>A0ACC0NDZ6</accession>
<evidence type="ECO:0000313" key="1">
    <source>
        <dbReference type="EMBL" id="KAI8551445.1"/>
    </source>
</evidence>
<evidence type="ECO:0000313" key="2">
    <source>
        <dbReference type="Proteomes" id="UP001062846"/>
    </source>
</evidence>
<proteinExistence type="predicted"/>